<gene>
    <name evidence="1" type="ORF">D6T69_13290</name>
</gene>
<dbReference type="InterPro" id="IPR027417">
    <property type="entry name" value="P-loop_NTPase"/>
</dbReference>
<accession>A0A3Q8RPF8</accession>
<dbReference type="SUPFAM" id="SSF52540">
    <property type="entry name" value="P-loop containing nucleoside triphosphate hydrolases"/>
    <property type="match status" value="1"/>
</dbReference>
<dbReference type="Proteomes" id="UP000274593">
    <property type="component" value="Chromosome"/>
</dbReference>
<evidence type="ECO:0000313" key="2">
    <source>
        <dbReference type="Proteomes" id="UP000274593"/>
    </source>
</evidence>
<dbReference type="Gene3D" id="3.40.50.300">
    <property type="entry name" value="P-loop containing nucleotide triphosphate hydrolases"/>
    <property type="match status" value="1"/>
</dbReference>
<dbReference type="EMBL" id="CP032548">
    <property type="protein sequence ID" value="AZJ36442.1"/>
    <property type="molecule type" value="Genomic_DNA"/>
</dbReference>
<proteinExistence type="predicted"/>
<name>A0A3Q8RPF8_9FLAO</name>
<sequence length="174" mass="20054">MKKNRIIFVSGIHGVGKGTICKNLAQKFNFNHLTASEVLKWDEISDLNNKKVKNISSTQDRLINNLKRIIEPNQKYLLDGHFVLLNSKNVPTKIEEGTFEGINPVSIILITCETKVILKRLKNRDNSNYDLSILKKMQEMEIEHATYISNKLKIPLIEVKNNNTKSLFRYLESL</sequence>
<keyword evidence="2" id="KW-1185">Reference proteome</keyword>
<dbReference type="KEGG" id="tsig:D6T69_13290"/>
<reference evidence="1 2" key="1">
    <citation type="submission" date="2018-09" db="EMBL/GenBank/DDBJ databases">
        <title>Insights into the microbiota of Asian seabass (Lates calcarifer) with tenacibaculosis symptoms and description of sp. nov. Tenacibaculum singaporense.</title>
        <authorList>
            <person name="Miyake S."/>
            <person name="Soh M."/>
            <person name="Azman M.N."/>
            <person name="Ngoh S.Y."/>
            <person name="Orban L."/>
        </authorList>
    </citation>
    <scope>NUCLEOTIDE SEQUENCE [LARGE SCALE GENOMIC DNA]</scope>
    <source>
        <strain evidence="1 2">DSM 106434</strain>
    </source>
</reference>
<dbReference type="RefSeq" id="WP_125068234.1">
    <property type="nucleotide sequence ID" value="NZ_CP032548.1"/>
</dbReference>
<protein>
    <submittedName>
        <fullName evidence="1">AAA family ATPase</fullName>
    </submittedName>
</protein>
<organism evidence="1 2">
    <name type="scientific">Tenacibaculum singaporense</name>
    <dbReference type="NCBI Taxonomy" id="2358479"/>
    <lineage>
        <taxon>Bacteria</taxon>
        <taxon>Pseudomonadati</taxon>
        <taxon>Bacteroidota</taxon>
        <taxon>Flavobacteriia</taxon>
        <taxon>Flavobacteriales</taxon>
        <taxon>Flavobacteriaceae</taxon>
        <taxon>Tenacibaculum</taxon>
    </lineage>
</organism>
<dbReference type="Pfam" id="PF13207">
    <property type="entry name" value="AAA_17"/>
    <property type="match status" value="1"/>
</dbReference>
<evidence type="ECO:0000313" key="1">
    <source>
        <dbReference type="EMBL" id="AZJ36442.1"/>
    </source>
</evidence>
<dbReference type="AlphaFoldDB" id="A0A3Q8RPF8"/>